<dbReference type="InterPro" id="IPR027417">
    <property type="entry name" value="P-loop_NTPase"/>
</dbReference>
<reference evidence="5 6" key="1">
    <citation type="journal article" date="2021" name="Sci. Rep.">
        <title>The distribution of antibiotic resistance genes in chicken gut microbiota commensals.</title>
        <authorList>
            <person name="Juricova H."/>
            <person name="Matiasovicova J."/>
            <person name="Kubasova T."/>
            <person name="Cejkova D."/>
            <person name="Rychlik I."/>
        </authorList>
    </citation>
    <scope>NUCLEOTIDE SEQUENCE [LARGE SCALE GENOMIC DNA]</scope>
    <source>
        <strain evidence="5 6">An425</strain>
    </source>
</reference>
<dbReference type="Proteomes" id="UP000728968">
    <property type="component" value="Unassembled WGS sequence"/>
</dbReference>
<organism evidence="5 6">
    <name type="scientific">Fusobacterium mortiferum</name>
    <dbReference type="NCBI Taxonomy" id="850"/>
    <lineage>
        <taxon>Bacteria</taxon>
        <taxon>Fusobacteriati</taxon>
        <taxon>Fusobacteriota</taxon>
        <taxon>Fusobacteriia</taxon>
        <taxon>Fusobacteriales</taxon>
        <taxon>Fusobacteriaceae</taxon>
        <taxon>Fusobacterium</taxon>
    </lineage>
</organism>
<dbReference type="PANTHER" id="PTHR42963:SF1">
    <property type="entry name" value="DUF4476 DOMAIN-CONTAINING PROTEIN"/>
    <property type="match status" value="1"/>
</dbReference>
<comment type="caution">
    <text evidence="5">The sequence shown here is derived from an EMBL/GenBank/DDBJ whole genome shotgun (WGS) entry which is preliminary data.</text>
</comment>
<dbReference type="EMBL" id="JACJLT010000318">
    <property type="protein sequence ID" value="MBM6876356.1"/>
    <property type="molecule type" value="Genomic_DNA"/>
</dbReference>
<keyword evidence="2" id="KW-0238">DNA-binding</keyword>
<evidence type="ECO:0000256" key="2">
    <source>
        <dbReference type="ARBA" id="ARBA00023125"/>
    </source>
</evidence>
<evidence type="ECO:0000313" key="6">
    <source>
        <dbReference type="Proteomes" id="UP000728968"/>
    </source>
</evidence>
<dbReference type="SUPFAM" id="SSF52540">
    <property type="entry name" value="P-loop containing nucleoside triphosphate hydrolases"/>
    <property type="match status" value="1"/>
</dbReference>
<evidence type="ECO:0000256" key="3">
    <source>
        <dbReference type="SAM" id="Coils"/>
    </source>
</evidence>
<sequence length="215" mass="24251">MNLYYLLVLNTPVLWVLGEQSYKNIRAKESADIIFSGGKDKKAMSFAEVSLYIDNGDSFLQIESEEVKITRKLYSSGENEYYINDSKARLKDIGNLFLDTGVGKSAYSVIGQGKVERIIGSSSKEIKGIIEEAAGIKKFQGQKNEAVKNLENVDGELEKIDLVLREVGENREKVEKQAEKAQEYLKLKDNRDSLAKGIYLCEYESKDKELEKNSV</sequence>
<accession>A0ABS2G4L5</accession>
<dbReference type="InterPro" id="IPR003395">
    <property type="entry name" value="RecF/RecN/SMC_N"/>
</dbReference>
<dbReference type="Pfam" id="PF02463">
    <property type="entry name" value="SMC_N"/>
    <property type="match status" value="1"/>
</dbReference>
<feature type="non-terminal residue" evidence="5">
    <location>
        <position position="215"/>
    </location>
</feature>
<evidence type="ECO:0000313" key="5">
    <source>
        <dbReference type="EMBL" id="MBM6876356.1"/>
    </source>
</evidence>
<keyword evidence="3" id="KW-0175">Coiled coil</keyword>
<dbReference type="PANTHER" id="PTHR42963">
    <property type="entry name" value="CHROMOSOME PARTITION PROTEIN MUKB"/>
    <property type="match status" value="1"/>
</dbReference>
<gene>
    <name evidence="5" type="ORF">H6A04_12040</name>
</gene>
<proteinExistence type="predicted"/>
<name>A0ABS2G4L5_FUSMR</name>
<dbReference type="InterPro" id="IPR050308">
    <property type="entry name" value="MukB/SMC"/>
</dbReference>
<dbReference type="Gene3D" id="3.40.50.300">
    <property type="entry name" value="P-loop containing nucleotide triphosphate hydrolases"/>
    <property type="match status" value="1"/>
</dbReference>
<feature type="coiled-coil region" evidence="3">
    <location>
        <begin position="136"/>
        <end position="191"/>
    </location>
</feature>
<feature type="domain" description="RecF/RecN/SMC N-terminal" evidence="4">
    <location>
        <begin position="13"/>
        <end position="105"/>
    </location>
</feature>
<evidence type="ECO:0000256" key="1">
    <source>
        <dbReference type="ARBA" id="ARBA00022490"/>
    </source>
</evidence>
<keyword evidence="6" id="KW-1185">Reference proteome</keyword>
<keyword evidence="1" id="KW-0963">Cytoplasm</keyword>
<protein>
    <submittedName>
        <fullName evidence="5">Chromosome segregation protein SMC</fullName>
    </submittedName>
</protein>
<evidence type="ECO:0000259" key="4">
    <source>
        <dbReference type="Pfam" id="PF02463"/>
    </source>
</evidence>